<evidence type="ECO:0000256" key="5">
    <source>
        <dbReference type="ARBA" id="ARBA00022692"/>
    </source>
</evidence>
<evidence type="ECO:0000256" key="4">
    <source>
        <dbReference type="ARBA" id="ARBA00022679"/>
    </source>
</evidence>
<keyword evidence="2" id="KW-1003">Cell membrane</keyword>
<dbReference type="InterPro" id="IPR050297">
    <property type="entry name" value="LipidA_mod_glycosyltrf_83"/>
</dbReference>
<evidence type="ECO:0000256" key="2">
    <source>
        <dbReference type="ARBA" id="ARBA00022475"/>
    </source>
</evidence>
<dbReference type="InterPro" id="IPR038731">
    <property type="entry name" value="RgtA/B/C-like"/>
</dbReference>
<evidence type="ECO:0000313" key="10">
    <source>
        <dbReference type="EMBL" id="GLC29856.1"/>
    </source>
</evidence>
<comment type="subcellular location">
    <subcellularLocation>
        <location evidence="1">Cell membrane</location>
        <topology evidence="1">Multi-pass membrane protein</topology>
    </subcellularLocation>
</comment>
<feature type="domain" description="Glycosyltransferase RgtA/B/C/D-like" evidence="9">
    <location>
        <begin position="138"/>
        <end position="283"/>
    </location>
</feature>
<dbReference type="PANTHER" id="PTHR33908">
    <property type="entry name" value="MANNOSYLTRANSFERASE YKCB-RELATED"/>
    <property type="match status" value="1"/>
</dbReference>
<evidence type="ECO:0000256" key="8">
    <source>
        <dbReference type="SAM" id="Phobius"/>
    </source>
</evidence>
<comment type="caution">
    <text evidence="10">The sequence shown here is derived from an EMBL/GenBank/DDBJ whole genome shotgun (WGS) entry which is preliminary data.</text>
</comment>
<feature type="transmembrane region" description="Helical" evidence="8">
    <location>
        <begin position="454"/>
        <end position="474"/>
    </location>
</feature>
<keyword evidence="4" id="KW-0808">Transferase</keyword>
<feature type="transmembrane region" description="Helical" evidence="8">
    <location>
        <begin position="73"/>
        <end position="94"/>
    </location>
</feature>
<evidence type="ECO:0000259" key="9">
    <source>
        <dbReference type="Pfam" id="PF13231"/>
    </source>
</evidence>
<feature type="transmembrane region" description="Helical" evidence="8">
    <location>
        <begin position="360"/>
        <end position="382"/>
    </location>
</feature>
<evidence type="ECO:0000313" key="11">
    <source>
        <dbReference type="Proteomes" id="UP001208567"/>
    </source>
</evidence>
<protein>
    <recommendedName>
        <fullName evidence="9">Glycosyltransferase RgtA/B/C/D-like domain-containing protein</fullName>
    </recommendedName>
</protein>
<dbReference type="Pfam" id="PF13231">
    <property type="entry name" value="PMT_2"/>
    <property type="match status" value="1"/>
</dbReference>
<reference evidence="10 11" key="1">
    <citation type="journal article" date="2024" name="Int. J. Syst. Evol. Microbiol.">
        <title>Clostridium omnivorum sp. nov., isolated from anoxic soil under the treatment of reductive soil disinfestation.</title>
        <authorList>
            <person name="Ueki A."/>
            <person name="Tonouchi A."/>
            <person name="Kaku N."/>
            <person name="Honma S."/>
            <person name="Ueki K."/>
        </authorList>
    </citation>
    <scope>NUCLEOTIDE SEQUENCE [LARGE SCALE GENOMIC DNA]</scope>
    <source>
        <strain evidence="10 11">E14</strain>
    </source>
</reference>
<feature type="transmembrane region" description="Helical" evidence="8">
    <location>
        <begin position="12"/>
        <end position="31"/>
    </location>
</feature>
<feature type="transmembrane region" description="Helical" evidence="8">
    <location>
        <begin position="181"/>
        <end position="199"/>
    </location>
</feature>
<dbReference type="RefSeq" id="WP_264849132.1">
    <property type="nucleotide sequence ID" value="NZ_BRXR01000001.1"/>
</dbReference>
<feature type="transmembrane region" description="Helical" evidence="8">
    <location>
        <begin position="402"/>
        <end position="419"/>
    </location>
</feature>
<keyword evidence="7 8" id="KW-0472">Membrane</keyword>
<proteinExistence type="predicted"/>
<evidence type="ECO:0000256" key="1">
    <source>
        <dbReference type="ARBA" id="ARBA00004651"/>
    </source>
</evidence>
<feature type="transmembrane region" description="Helical" evidence="8">
    <location>
        <begin position="149"/>
        <end position="169"/>
    </location>
</feature>
<dbReference type="Proteomes" id="UP001208567">
    <property type="component" value="Unassembled WGS sequence"/>
</dbReference>
<dbReference type="EMBL" id="BRXR01000001">
    <property type="protein sequence ID" value="GLC29856.1"/>
    <property type="molecule type" value="Genomic_DNA"/>
</dbReference>
<accession>A0ABQ5N3Z4</accession>
<feature type="transmembrane region" description="Helical" evidence="8">
    <location>
        <begin position="229"/>
        <end position="260"/>
    </location>
</feature>
<name>A0ABQ5N3Z4_9CLOT</name>
<keyword evidence="11" id="KW-1185">Reference proteome</keyword>
<feature type="transmembrane region" description="Helical" evidence="8">
    <location>
        <begin position="205"/>
        <end position="222"/>
    </location>
</feature>
<evidence type="ECO:0000256" key="7">
    <source>
        <dbReference type="ARBA" id="ARBA00023136"/>
    </source>
</evidence>
<dbReference type="PANTHER" id="PTHR33908:SF11">
    <property type="entry name" value="MEMBRANE PROTEIN"/>
    <property type="match status" value="1"/>
</dbReference>
<organism evidence="10 11">
    <name type="scientific">Clostridium omnivorum</name>
    <dbReference type="NCBI Taxonomy" id="1604902"/>
    <lineage>
        <taxon>Bacteria</taxon>
        <taxon>Bacillati</taxon>
        <taxon>Bacillota</taxon>
        <taxon>Clostridia</taxon>
        <taxon>Eubacteriales</taxon>
        <taxon>Clostridiaceae</taxon>
        <taxon>Clostridium</taxon>
    </lineage>
</organism>
<feature type="transmembrane region" description="Helical" evidence="8">
    <location>
        <begin position="43"/>
        <end position="61"/>
    </location>
</feature>
<keyword evidence="6 8" id="KW-1133">Transmembrane helix</keyword>
<gene>
    <name evidence="10" type="ORF">bsdE14_12660</name>
</gene>
<sequence>MVKGFNRFINYCLRVLFLLIVIGSFAMLYLYPKIQYREVEHVFLKGIIVTIFNIVIVFLLYKYGNKNKWNKKAVAGIIISGFILRLLWTCLVNTQPTSDFELIYNFGKDFSEGNYHMFKGASYIGRFPHLTTFVIYLGLLRKVFGDTLVPIKIINVILSTLNIYLAYLITCEVYKDKRKQVLSLMAISLFPPLIVYTSVVCSENIAMSFFLAAIYLFLFIVKKNLNVPYLILCGFLLAAGNLFRMVGYIFVAAFILYLIIYSEVKTAIKNSTIILLAFLFTFYSASDVLMKSEITEHKLWRGSEPPITSVLRGTNIKSHGMWNKEDSDIPSLYDYDYNRVEKASKNIIKKRLATTPKYKLTLFYISKFIGQWSIGDFYGVGWATEKVEGHKIIADFAKATSVYSQLFYIAMILQVYLGLFNSREYLENKNVNLFYILFCGFALLYLITEMQPRYAFITCWIFAMLVPTCDISIFKRHKKSMGYELEV</sequence>
<feature type="transmembrane region" description="Helical" evidence="8">
    <location>
        <begin position="272"/>
        <end position="290"/>
    </location>
</feature>
<feature type="transmembrane region" description="Helical" evidence="8">
    <location>
        <begin position="431"/>
        <end position="448"/>
    </location>
</feature>
<evidence type="ECO:0000256" key="6">
    <source>
        <dbReference type="ARBA" id="ARBA00022989"/>
    </source>
</evidence>
<keyword evidence="3" id="KW-0328">Glycosyltransferase</keyword>
<evidence type="ECO:0000256" key="3">
    <source>
        <dbReference type="ARBA" id="ARBA00022676"/>
    </source>
</evidence>
<keyword evidence="5 8" id="KW-0812">Transmembrane</keyword>